<feature type="compositionally biased region" description="Basic and acidic residues" evidence="7">
    <location>
        <begin position="566"/>
        <end position="579"/>
    </location>
</feature>
<evidence type="ECO:0000256" key="4">
    <source>
        <dbReference type="ARBA" id="ARBA00022692"/>
    </source>
</evidence>
<keyword evidence="6 8" id="KW-0472">Membrane</keyword>
<evidence type="ECO:0000313" key="9">
    <source>
        <dbReference type="EMBL" id="RFC61895.1"/>
    </source>
</evidence>
<feature type="region of interest" description="Disordered" evidence="7">
    <location>
        <begin position="551"/>
        <end position="631"/>
    </location>
</feature>
<dbReference type="Pfam" id="PF02534">
    <property type="entry name" value="T4SS-DNA_transf"/>
    <property type="match status" value="1"/>
</dbReference>
<organism evidence="9 10">
    <name type="scientific">Fulvimarina endophytica</name>
    <dbReference type="NCBI Taxonomy" id="2293836"/>
    <lineage>
        <taxon>Bacteria</taxon>
        <taxon>Pseudomonadati</taxon>
        <taxon>Pseudomonadota</taxon>
        <taxon>Alphaproteobacteria</taxon>
        <taxon>Hyphomicrobiales</taxon>
        <taxon>Aurantimonadaceae</taxon>
        <taxon>Fulvimarina</taxon>
    </lineage>
</organism>
<evidence type="ECO:0000256" key="8">
    <source>
        <dbReference type="SAM" id="Phobius"/>
    </source>
</evidence>
<evidence type="ECO:0000256" key="5">
    <source>
        <dbReference type="ARBA" id="ARBA00022989"/>
    </source>
</evidence>
<comment type="caution">
    <text evidence="9">The sequence shown here is derived from an EMBL/GenBank/DDBJ whole genome shotgun (WGS) entry which is preliminary data.</text>
</comment>
<dbReference type="Gene3D" id="3.40.50.300">
    <property type="entry name" value="P-loop containing nucleotide triphosphate hydrolases"/>
    <property type="match status" value="1"/>
</dbReference>
<comment type="subcellular location">
    <subcellularLocation>
        <location evidence="1">Cell membrane</location>
        <topology evidence="1">Multi-pass membrane protein</topology>
    </subcellularLocation>
</comment>
<dbReference type="SUPFAM" id="SSF52540">
    <property type="entry name" value="P-loop containing nucleoside triphosphate hydrolases"/>
    <property type="match status" value="1"/>
</dbReference>
<name>A0A371WY16_9HYPH</name>
<evidence type="ECO:0000256" key="6">
    <source>
        <dbReference type="ARBA" id="ARBA00023136"/>
    </source>
</evidence>
<dbReference type="GO" id="GO:0005886">
    <property type="term" value="C:plasma membrane"/>
    <property type="evidence" value="ECO:0007669"/>
    <property type="project" value="UniProtKB-SubCell"/>
</dbReference>
<dbReference type="AlphaFoldDB" id="A0A371WY16"/>
<keyword evidence="3" id="KW-1003">Cell membrane</keyword>
<gene>
    <name evidence="9" type="ORF">DYI37_18905</name>
</gene>
<sequence>MAKPTTSRERAMGKGSVLAAVVSLGLIGAAIGVVLATIYLTLAEPALPVDADPTFILRNYAWLHSARPDAFLIVNLFTSVSAVGGIMVSSLLAGDALTKYGRTHWQTRREMKRRCFFGPLGTGFVLGKTNSRFGRSQLITSTRFPHALLVAPTGRGKTVGFVIPNLLTFKGSAVVLDVKGENFEATARHRKTHGDDVFRFAPTDWRSGRTHRYNPLKRISEMENPHRQQMELQLLATLFLQADSDHVRGLLKGGIDIFVAAGLLAFERGIPTLGEIYRIAVSGGDKQKEYNLRAQEVRNHAAKQIFVRMASTNNDTLTSYISLLMTSGLDQWSNPAIDAATAVSDFDFRTIRKKPFSVYLVVETLMVKPLSSLIRLFFSDLIAALQENEPGPDEPWPVMIMLDEFNRLGKMPIVTDSIETLRSFRGHLAIVTQSIPALDEIYGENTRRALQSNAGVKLYLTPSDEKTIEELTKAVGTTTKRVVTKSRSIGANPFKGLSASERTEETALLTEDDARRMPLDDIVLVIDAQMPIRAKRVAYFKDRPFRQIHAAQSGEYPLPEANAGPRVEHDARRESHEDGAPIEAGSGEDAPTRPIRRKSRYRAKERAPETQPTARVSVGGGGSKDSNIADASEDVQRVLRFPKRKRAKIIGDPHMIEAGSRPRRVVRTPVAEDEDDRVSLELATSSLRDLMNRADAEA</sequence>
<dbReference type="PANTHER" id="PTHR37937:SF1">
    <property type="entry name" value="CONJUGATIVE TRANSFER: DNA TRANSPORT"/>
    <property type="match status" value="1"/>
</dbReference>
<evidence type="ECO:0000256" key="3">
    <source>
        <dbReference type="ARBA" id="ARBA00022475"/>
    </source>
</evidence>
<keyword evidence="10" id="KW-1185">Reference proteome</keyword>
<evidence type="ECO:0000256" key="1">
    <source>
        <dbReference type="ARBA" id="ARBA00004651"/>
    </source>
</evidence>
<dbReference type="InterPro" id="IPR051539">
    <property type="entry name" value="T4SS-coupling_protein"/>
</dbReference>
<dbReference type="EMBL" id="QURL01000012">
    <property type="protein sequence ID" value="RFC61895.1"/>
    <property type="molecule type" value="Genomic_DNA"/>
</dbReference>
<proteinExistence type="inferred from homology"/>
<evidence type="ECO:0000256" key="7">
    <source>
        <dbReference type="SAM" id="MobiDB-lite"/>
    </source>
</evidence>
<comment type="similarity">
    <text evidence="2">Belongs to the VirD4/TraG family.</text>
</comment>
<dbReference type="PANTHER" id="PTHR37937">
    <property type="entry name" value="CONJUGATIVE TRANSFER: DNA TRANSPORT"/>
    <property type="match status" value="1"/>
</dbReference>
<dbReference type="InterPro" id="IPR003688">
    <property type="entry name" value="TraG/VirD4"/>
</dbReference>
<feature type="transmembrane region" description="Helical" evidence="8">
    <location>
        <begin position="70"/>
        <end position="93"/>
    </location>
</feature>
<reference evidence="9 10" key="1">
    <citation type="submission" date="2018-08" db="EMBL/GenBank/DDBJ databases">
        <title>Fulvimarina sp. 85, whole genome shotgun sequence.</title>
        <authorList>
            <person name="Tuo L."/>
        </authorList>
    </citation>
    <scope>NUCLEOTIDE SEQUENCE [LARGE SCALE GENOMIC DNA]</scope>
    <source>
        <strain evidence="9 10">85</strain>
    </source>
</reference>
<dbReference type="InterPro" id="IPR027417">
    <property type="entry name" value="P-loop_NTPase"/>
</dbReference>
<evidence type="ECO:0000256" key="2">
    <source>
        <dbReference type="ARBA" id="ARBA00008806"/>
    </source>
</evidence>
<accession>A0A371WY16</accession>
<feature type="transmembrane region" description="Helical" evidence="8">
    <location>
        <begin position="17"/>
        <end position="40"/>
    </location>
</feature>
<evidence type="ECO:0000313" key="10">
    <source>
        <dbReference type="Proteomes" id="UP000264310"/>
    </source>
</evidence>
<protein>
    <submittedName>
        <fullName evidence="9">Type VI secretion protein</fullName>
    </submittedName>
</protein>
<keyword evidence="4 8" id="KW-0812">Transmembrane</keyword>
<keyword evidence="5 8" id="KW-1133">Transmembrane helix</keyword>
<dbReference type="CDD" id="cd01127">
    <property type="entry name" value="TrwB_TraG_TraD_VirD4"/>
    <property type="match status" value="2"/>
</dbReference>
<dbReference type="Proteomes" id="UP000264310">
    <property type="component" value="Unassembled WGS sequence"/>
</dbReference>